<name>A0A098BRT3_9NOCA</name>
<dbReference type="InterPro" id="IPR001466">
    <property type="entry name" value="Beta-lactam-related"/>
</dbReference>
<dbReference type="Gene3D" id="3.40.710.10">
    <property type="entry name" value="DD-peptidase/beta-lactamase superfamily"/>
    <property type="match status" value="1"/>
</dbReference>
<organism evidence="5 6">
    <name type="scientific">Rhodococcus ruber</name>
    <dbReference type="NCBI Taxonomy" id="1830"/>
    <lineage>
        <taxon>Bacteria</taxon>
        <taxon>Bacillati</taxon>
        <taxon>Actinomycetota</taxon>
        <taxon>Actinomycetes</taxon>
        <taxon>Mycobacteriales</taxon>
        <taxon>Nocardiaceae</taxon>
        <taxon>Rhodococcus</taxon>
    </lineage>
</organism>
<evidence type="ECO:0008006" key="7">
    <source>
        <dbReference type="Google" id="ProtNLM"/>
    </source>
</evidence>
<dbReference type="InterPro" id="IPR012338">
    <property type="entry name" value="Beta-lactam/transpept-like"/>
</dbReference>
<dbReference type="InterPro" id="IPR021860">
    <property type="entry name" value="Peptidase_S12_Pab87-rel_C"/>
</dbReference>
<gene>
    <name evidence="5" type="ORF">RHRU231_820169</name>
</gene>
<dbReference type="OrthoDB" id="5377981at2"/>
<dbReference type="Pfam" id="PF00144">
    <property type="entry name" value="Beta-lactamase"/>
    <property type="match status" value="1"/>
</dbReference>
<sequence length="537" mass="56689">MRAPRRRRIGAALALVAILSAACVSVDTADSPASSAPASPEAQSLSPPQVAGIDIPDGQVDDAVARLDDLARKLMDRTGIPGMAVAVVHRGEIVYAEGFGVREAGRDGAVDADTVFQLASMSKPLGATVVARQVGEGVIGWDTPVVERLPGFALADPYVTSRVTVGDLYAHRSGLPDHAGDELEDLGFDREQVFDRFRLLPLGPFRDSYEYTNFGLTAAAQAVADASGAEWADLSQRALYEPLGMTSTSSRFEDYEARPNRAVGHQLVDGDYVARAVRDPDAQSPAGGVSASVTDVARWLTMLLGDGEYQGRRIVDADALLPAVSPQAVASPPGTVDSRAGFYGYGFNVGTSPAGRVTLSHSGAFALGAATAFTAIPSADVAIVALTNAAPIGVPETLAAEFTDLVQFGEIREDWTDLYEQRFATFDDPKGSLVGRTAPTNPTPARPLGQYTGAYTSEYYGPARIDERAGALVLTIGPAEQTYRLDHWDGDVFTFPIEGGENAPDGTVSTATFTPDGVTFEYWNENGLGTFTRTGAS</sequence>
<evidence type="ECO:0000259" key="4">
    <source>
        <dbReference type="Pfam" id="PF11954"/>
    </source>
</evidence>
<reference evidence="5 6" key="1">
    <citation type="journal article" date="2014" name="Genome Announc.">
        <title>Draft Genome Sequence of Propane- and Butane-Oxidizing Actinobacterium Rhodococcus ruber IEGM 231.</title>
        <authorList>
            <person name="Ivshina I.B."/>
            <person name="Kuyukina M.S."/>
            <person name="Krivoruchko A.V."/>
            <person name="Barbe V."/>
            <person name="Fischer C."/>
        </authorList>
    </citation>
    <scope>NUCLEOTIDE SEQUENCE [LARGE SCALE GENOMIC DNA]</scope>
</reference>
<evidence type="ECO:0000256" key="1">
    <source>
        <dbReference type="SAM" id="MobiDB-lite"/>
    </source>
</evidence>
<feature type="region of interest" description="Disordered" evidence="1">
    <location>
        <begin position="29"/>
        <end position="54"/>
    </location>
</feature>
<dbReference type="PANTHER" id="PTHR46825">
    <property type="entry name" value="D-ALANYL-D-ALANINE-CARBOXYPEPTIDASE/ENDOPEPTIDASE AMPH"/>
    <property type="match status" value="1"/>
</dbReference>
<feature type="compositionally biased region" description="Low complexity" evidence="1">
    <location>
        <begin position="29"/>
        <end position="48"/>
    </location>
</feature>
<accession>A0A098BRT3</accession>
<dbReference type="eggNOG" id="COG1680">
    <property type="taxonomic scope" value="Bacteria"/>
</dbReference>
<feature type="domain" description="Beta-lactamase-related" evidence="3">
    <location>
        <begin position="67"/>
        <end position="402"/>
    </location>
</feature>
<dbReference type="InterPro" id="IPR050491">
    <property type="entry name" value="AmpC-like"/>
</dbReference>
<dbReference type="SUPFAM" id="SSF56601">
    <property type="entry name" value="beta-lactamase/transpeptidase-like"/>
    <property type="match status" value="1"/>
</dbReference>
<proteinExistence type="predicted"/>
<evidence type="ECO:0000313" key="6">
    <source>
        <dbReference type="Proteomes" id="UP000042997"/>
    </source>
</evidence>
<feature type="domain" description="Peptidase S12 Pab87-related C-terminal" evidence="4">
    <location>
        <begin position="439"/>
        <end position="501"/>
    </location>
</feature>
<evidence type="ECO:0000259" key="3">
    <source>
        <dbReference type="Pfam" id="PF00144"/>
    </source>
</evidence>
<dbReference type="PROSITE" id="PS51257">
    <property type="entry name" value="PROKAR_LIPOPROTEIN"/>
    <property type="match status" value="1"/>
</dbReference>
<evidence type="ECO:0000256" key="2">
    <source>
        <dbReference type="SAM" id="SignalP"/>
    </source>
</evidence>
<evidence type="ECO:0000313" key="5">
    <source>
        <dbReference type="EMBL" id="CDZ91399.1"/>
    </source>
</evidence>
<feature type="chain" id="PRO_5001932869" description="Serine hydrolase" evidence="2">
    <location>
        <begin position="30"/>
        <end position="537"/>
    </location>
</feature>
<dbReference type="Gene3D" id="2.40.128.600">
    <property type="match status" value="1"/>
</dbReference>
<dbReference type="EMBL" id="CCSD01000097">
    <property type="protein sequence ID" value="CDZ91399.1"/>
    <property type="molecule type" value="Genomic_DNA"/>
</dbReference>
<dbReference type="Proteomes" id="UP000042997">
    <property type="component" value="Unassembled WGS sequence"/>
</dbReference>
<feature type="region of interest" description="Disordered" evidence="1">
    <location>
        <begin position="430"/>
        <end position="449"/>
    </location>
</feature>
<dbReference type="AlphaFoldDB" id="A0A098BRT3"/>
<dbReference type="RefSeq" id="WP_040274569.1">
    <property type="nucleotide sequence ID" value="NZ_JAJNCM010000006.1"/>
</dbReference>
<protein>
    <recommendedName>
        <fullName evidence="7">Serine hydrolase</fullName>
    </recommendedName>
</protein>
<feature type="signal peptide" evidence="2">
    <location>
        <begin position="1"/>
        <end position="29"/>
    </location>
</feature>
<keyword evidence="2" id="KW-0732">Signal</keyword>
<dbReference type="PANTHER" id="PTHR46825:SF15">
    <property type="entry name" value="BETA-LACTAMASE-RELATED DOMAIN-CONTAINING PROTEIN"/>
    <property type="match status" value="1"/>
</dbReference>
<dbReference type="Pfam" id="PF11954">
    <property type="entry name" value="DUF3471"/>
    <property type="match status" value="1"/>
</dbReference>